<keyword evidence="2 5" id="KW-0808">Transferase</keyword>
<dbReference type="InterPro" id="IPR001451">
    <property type="entry name" value="Hexapep"/>
</dbReference>
<dbReference type="PANTHER" id="PTHR23416:SF23">
    <property type="entry name" value="ACETYLTRANSFERASE C18B11.09C-RELATED"/>
    <property type="match status" value="1"/>
</dbReference>
<name>A0A365P454_9FLAO</name>
<sequence length="168" mass="18586">MKADSSNLIQLYNKLSKLNSENNYFVCRKKYDLSETFRFNGKDIMFYGEGKIFCGDNSYIGNLSTVQASKDCFVKIGTNTSISHNVRIYTSSNDANQDMNSTNEKNKIFGNVTIGDGVWIGANVFINPGITIGDNVVVGANSVVTKDLESYGIYGGVPAKLIRQKDYE</sequence>
<dbReference type="Proteomes" id="UP000253319">
    <property type="component" value="Unassembled WGS sequence"/>
</dbReference>
<dbReference type="InterPro" id="IPR011004">
    <property type="entry name" value="Trimer_LpxA-like_sf"/>
</dbReference>
<proteinExistence type="inferred from homology"/>
<evidence type="ECO:0000256" key="3">
    <source>
        <dbReference type="ARBA" id="ARBA00022737"/>
    </source>
</evidence>
<gene>
    <name evidence="5" type="ORF">DPN68_02870</name>
</gene>
<dbReference type="Pfam" id="PF00132">
    <property type="entry name" value="Hexapep"/>
    <property type="match status" value="1"/>
</dbReference>
<dbReference type="Gene3D" id="2.160.10.10">
    <property type="entry name" value="Hexapeptide repeat proteins"/>
    <property type="match status" value="1"/>
</dbReference>
<dbReference type="PROSITE" id="PS00101">
    <property type="entry name" value="HEXAPEP_TRANSFERASES"/>
    <property type="match status" value="1"/>
</dbReference>
<dbReference type="PANTHER" id="PTHR23416">
    <property type="entry name" value="SIALIC ACID SYNTHASE-RELATED"/>
    <property type="match status" value="1"/>
</dbReference>
<evidence type="ECO:0000256" key="1">
    <source>
        <dbReference type="ARBA" id="ARBA00007274"/>
    </source>
</evidence>
<keyword evidence="3" id="KW-0677">Repeat</keyword>
<keyword evidence="4 5" id="KW-0012">Acyltransferase</keyword>
<evidence type="ECO:0000256" key="4">
    <source>
        <dbReference type="ARBA" id="ARBA00023315"/>
    </source>
</evidence>
<dbReference type="EMBL" id="QLST01000003">
    <property type="protein sequence ID" value="RBA29318.1"/>
    <property type="molecule type" value="Genomic_DNA"/>
</dbReference>
<dbReference type="AlphaFoldDB" id="A0A365P454"/>
<dbReference type="OrthoDB" id="9801697at2"/>
<dbReference type="GO" id="GO:0005829">
    <property type="term" value="C:cytosol"/>
    <property type="evidence" value="ECO:0007669"/>
    <property type="project" value="TreeGrafter"/>
</dbReference>
<dbReference type="InterPro" id="IPR018357">
    <property type="entry name" value="Hexapep_transf_CS"/>
</dbReference>
<reference evidence="5 6" key="1">
    <citation type="submission" date="2018-06" db="EMBL/GenBank/DDBJ databases">
        <title>Flavobacterium tibetense sp. nov., isolated from a wetland YonghuCo on Tibetan Plateau.</title>
        <authorList>
            <person name="Xing P."/>
            <person name="Phurbu D."/>
            <person name="Lu H."/>
        </authorList>
    </citation>
    <scope>NUCLEOTIDE SEQUENCE [LARGE SCALE GENOMIC DNA]</scope>
    <source>
        <strain evidence="5 6">YH5</strain>
    </source>
</reference>
<evidence type="ECO:0000256" key="2">
    <source>
        <dbReference type="ARBA" id="ARBA00022679"/>
    </source>
</evidence>
<accession>A0A365P454</accession>
<organism evidence="5 6">
    <name type="scientific">Flavobacterium tibetense</name>
    <dbReference type="NCBI Taxonomy" id="2233533"/>
    <lineage>
        <taxon>Bacteria</taxon>
        <taxon>Pseudomonadati</taxon>
        <taxon>Bacteroidota</taxon>
        <taxon>Flavobacteriia</taxon>
        <taxon>Flavobacteriales</taxon>
        <taxon>Flavobacteriaceae</taxon>
        <taxon>Flavobacterium</taxon>
    </lineage>
</organism>
<comment type="similarity">
    <text evidence="1">Belongs to the transferase hexapeptide repeat family.</text>
</comment>
<evidence type="ECO:0000313" key="5">
    <source>
        <dbReference type="EMBL" id="RBA29318.1"/>
    </source>
</evidence>
<dbReference type="CDD" id="cd04647">
    <property type="entry name" value="LbH_MAT_like"/>
    <property type="match status" value="1"/>
</dbReference>
<evidence type="ECO:0000313" key="6">
    <source>
        <dbReference type="Proteomes" id="UP000253319"/>
    </source>
</evidence>
<dbReference type="SUPFAM" id="SSF51161">
    <property type="entry name" value="Trimeric LpxA-like enzymes"/>
    <property type="match status" value="1"/>
</dbReference>
<comment type="caution">
    <text evidence="5">The sequence shown here is derived from an EMBL/GenBank/DDBJ whole genome shotgun (WGS) entry which is preliminary data.</text>
</comment>
<dbReference type="InterPro" id="IPR051159">
    <property type="entry name" value="Hexapeptide_acetyltransf"/>
</dbReference>
<dbReference type="GO" id="GO:0008374">
    <property type="term" value="F:O-acyltransferase activity"/>
    <property type="evidence" value="ECO:0007669"/>
    <property type="project" value="TreeGrafter"/>
</dbReference>
<dbReference type="RefSeq" id="WP_113988337.1">
    <property type="nucleotide sequence ID" value="NZ_QLST01000003.1"/>
</dbReference>
<keyword evidence="6" id="KW-1185">Reference proteome</keyword>
<protein>
    <submittedName>
        <fullName evidence="5">Acyltransferase</fullName>
    </submittedName>
</protein>